<accession>A0A6A6YGL7</accession>
<keyword evidence="3" id="KW-1185">Reference proteome</keyword>
<feature type="region of interest" description="Disordered" evidence="1">
    <location>
        <begin position="1"/>
        <end position="98"/>
    </location>
</feature>
<dbReference type="GO" id="GO:0004497">
    <property type="term" value="F:monooxygenase activity"/>
    <property type="evidence" value="ECO:0007669"/>
    <property type="project" value="InterPro"/>
</dbReference>
<dbReference type="GO" id="GO:0016705">
    <property type="term" value="F:oxidoreductase activity, acting on paired donors, with incorporation or reduction of molecular oxygen"/>
    <property type="evidence" value="ECO:0007669"/>
    <property type="project" value="InterPro"/>
</dbReference>
<feature type="compositionally biased region" description="Low complexity" evidence="1">
    <location>
        <begin position="64"/>
        <end position="83"/>
    </location>
</feature>
<dbReference type="OrthoDB" id="10029320at2759"/>
<feature type="compositionally biased region" description="Low complexity" evidence="1">
    <location>
        <begin position="32"/>
        <end position="41"/>
    </location>
</feature>
<dbReference type="GO" id="GO:0020037">
    <property type="term" value="F:heme binding"/>
    <property type="evidence" value="ECO:0007669"/>
    <property type="project" value="InterPro"/>
</dbReference>
<name>A0A6A6YGL7_9PEZI</name>
<dbReference type="Proteomes" id="UP000504636">
    <property type="component" value="Unplaced"/>
</dbReference>
<protein>
    <recommendedName>
        <fullName evidence="5">Cytochrome P450</fullName>
    </recommendedName>
</protein>
<dbReference type="SUPFAM" id="SSF48264">
    <property type="entry name" value="Cytochrome P450"/>
    <property type="match status" value="1"/>
</dbReference>
<gene>
    <name evidence="2 4" type="ORF">BDZ99DRAFT_572834</name>
</gene>
<evidence type="ECO:0000313" key="4">
    <source>
        <dbReference type="RefSeq" id="XP_033574920.1"/>
    </source>
</evidence>
<evidence type="ECO:0000313" key="2">
    <source>
        <dbReference type="EMBL" id="KAF2807956.1"/>
    </source>
</evidence>
<evidence type="ECO:0000256" key="1">
    <source>
        <dbReference type="SAM" id="MobiDB-lite"/>
    </source>
</evidence>
<dbReference type="GO" id="GO:0005506">
    <property type="term" value="F:iron ion binding"/>
    <property type="evidence" value="ECO:0007669"/>
    <property type="project" value="InterPro"/>
</dbReference>
<dbReference type="GeneID" id="54469132"/>
<proteinExistence type="predicted"/>
<organism evidence="2">
    <name type="scientific">Mytilinidion resinicola</name>
    <dbReference type="NCBI Taxonomy" id="574789"/>
    <lineage>
        <taxon>Eukaryota</taxon>
        <taxon>Fungi</taxon>
        <taxon>Dikarya</taxon>
        <taxon>Ascomycota</taxon>
        <taxon>Pezizomycotina</taxon>
        <taxon>Dothideomycetes</taxon>
        <taxon>Pleosporomycetidae</taxon>
        <taxon>Mytilinidiales</taxon>
        <taxon>Mytilinidiaceae</taxon>
        <taxon>Mytilinidion</taxon>
    </lineage>
</organism>
<dbReference type="InterPro" id="IPR001128">
    <property type="entry name" value="Cyt_P450"/>
</dbReference>
<dbReference type="Pfam" id="PF00067">
    <property type="entry name" value="p450"/>
    <property type="match status" value="1"/>
</dbReference>
<dbReference type="InterPro" id="IPR036396">
    <property type="entry name" value="Cyt_P450_sf"/>
</dbReference>
<evidence type="ECO:0008006" key="5">
    <source>
        <dbReference type="Google" id="ProtNLM"/>
    </source>
</evidence>
<reference evidence="2 4" key="1">
    <citation type="journal article" date="2020" name="Stud. Mycol.">
        <title>101 Dothideomycetes genomes: a test case for predicting lifestyles and emergence of pathogens.</title>
        <authorList>
            <person name="Haridas S."/>
            <person name="Albert R."/>
            <person name="Binder M."/>
            <person name="Bloem J."/>
            <person name="Labutti K."/>
            <person name="Salamov A."/>
            <person name="Andreopoulos B."/>
            <person name="Baker S."/>
            <person name="Barry K."/>
            <person name="Bills G."/>
            <person name="Bluhm B."/>
            <person name="Cannon C."/>
            <person name="Castanera R."/>
            <person name="Culley D."/>
            <person name="Daum C."/>
            <person name="Ezra D."/>
            <person name="Gonzalez J."/>
            <person name="Henrissat B."/>
            <person name="Kuo A."/>
            <person name="Liang C."/>
            <person name="Lipzen A."/>
            <person name="Lutzoni F."/>
            <person name="Magnuson J."/>
            <person name="Mondo S."/>
            <person name="Nolan M."/>
            <person name="Ohm R."/>
            <person name="Pangilinan J."/>
            <person name="Park H.-J."/>
            <person name="Ramirez L."/>
            <person name="Alfaro M."/>
            <person name="Sun H."/>
            <person name="Tritt A."/>
            <person name="Yoshinaga Y."/>
            <person name="Zwiers L.-H."/>
            <person name="Turgeon B."/>
            <person name="Goodwin S."/>
            <person name="Spatafora J."/>
            <person name="Crous P."/>
            <person name="Grigoriev I."/>
        </authorList>
    </citation>
    <scope>NUCLEOTIDE SEQUENCE</scope>
    <source>
        <strain evidence="2 4">CBS 304.34</strain>
    </source>
</reference>
<dbReference type="AlphaFoldDB" id="A0A6A6YGL7"/>
<reference evidence="4" key="3">
    <citation type="submission" date="2025-04" db="UniProtKB">
        <authorList>
            <consortium name="RefSeq"/>
        </authorList>
    </citation>
    <scope>IDENTIFICATION</scope>
    <source>
        <strain evidence="4">CBS 304.34</strain>
    </source>
</reference>
<sequence length="158" mass="17631">MSSQKYEPPQSPPPGYIQAPPAAYHDPNYSGSPAPQQGYYQSPPPGNADYYGGQPQYGPPQGPYGPQYGQQYPPPQGMYYQQGPPGGYYDDRGRGHKFWPQPDEFLHEHFLLPENHPLHPVRGAWRPFEFGPRNCLGQTLSMLDLRVTLLMVVGSGNS</sequence>
<dbReference type="EMBL" id="MU003704">
    <property type="protein sequence ID" value="KAF2807956.1"/>
    <property type="molecule type" value="Genomic_DNA"/>
</dbReference>
<dbReference type="Gene3D" id="1.10.630.10">
    <property type="entry name" value="Cytochrome P450"/>
    <property type="match status" value="1"/>
</dbReference>
<evidence type="ECO:0000313" key="3">
    <source>
        <dbReference type="Proteomes" id="UP000504636"/>
    </source>
</evidence>
<reference evidence="4" key="2">
    <citation type="submission" date="2020-04" db="EMBL/GenBank/DDBJ databases">
        <authorList>
            <consortium name="NCBI Genome Project"/>
        </authorList>
    </citation>
    <scope>NUCLEOTIDE SEQUENCE</scope>
    <source>
        <strain evidence="4">CBS 304.34</strain>
    </source>
</reference>
<dbReference type="RefSeq" id="XP_033574920.1">
    <property type="nucleotide sequence ID" value="XM_033728239.1"/>
</dbReference>